<dbReference type="Proteomes" id="UP000192980">
    <property type="component" value="Unassembled WGS sequence"/>
</dbReference>
<gene>
    <name evidence="1" type="ORF">SAMN05660862_2600</name>
</gene>
<reference evidence="1 2" key="1">
    <citation type="submission" date="2017-04" db="EMBL/GenBank/DDBJ databases">
        <authorList>
            <person name="Afonso C.L."/>
            <person name="Miller P.J."/>
            <person name="Scott M.A."/>
            <person name="Spackman E."/>
            <person name="Goraichik I."/>
            <person name="Dimitrov K.M."/>
            <person name="Suarez D.L."/>
            <person name="Swayne D.E."/>
        </authorList>
    </citation>
    <scope>NUCLEOTIDE SEQUENCE [LARGE SCALE GENOMIC DNA]</scope>
    <source>
        <strain evidence="1 2">DSM 22418</strain>
    </source>
</reference>
<name>A0A1X7K580_9SPHI</name>
<evidence type="ECO:0000313" key="2">
    <source>
        <dbReference type="Proteomes" id="UP000192980"/>
    </source>
</evidence>
<sequence>MFRKITYIVCSCLLAIAFNSCSGGSCNVVPSRSFGTRISQAEHIGVYSPGGYAYAEGGYAGLIVYNMGTQSAPRLVAYDRCSTVNPEQGNKVRVEGQLIIDPVSGAKWLLMDGSPAEIAECPLKPYAVTQQGSSFFVQN</sequence>
<keyword evidence="2" id="KW-1185">Reference proteome</keyword>
<proteinExistence type="predicted"/>
<dbReference type="STRING" id="561061.SAMN05660862_2600"/>
<dbReference type="AlphaFoldDB" id="A0A1X7K580"/>
<dbReference type="EMBL" id="FXAU01000004">
    <property type="protein sequence ID" value="SMG36180.1"/>
    <property type="molecule type" value="Genomic_DNA"/>
</dbReference>
<protein>
    <submittedName>
        <fullName evidence="1">Uncharacterized protein</fullName>
    </submittedName>
</protein>
<evidence type="ECO:0000313" key="1">
    <source>
        <dbReference type="EMBL" id="SMG36180.1"/>
    </source>
</evidence>
<dbReference type="RefSeq" id="WP_085473327.1">
    <property type="nucleotide sequence ID" value="NZ_CP038029.1"/>
</dbReference>
<dbReference type="OrthoDB" id="1201186at2"/>
<organism evidence="1 2">
    <name type="scientific">Sphingobacterium psychroaquaticum</name>
    <dbReference type="NCBI Taxonomy" id="561061"/>
    <lineage>
        <taxon>Bacteria</taxon>
        <taxon>Pseudomonadati</taxon>
        <taxon>Bacteroidota</taxon>
        <taxon>Sphingobacteriia</taxon>
        <taxon>Sphingobacteriales</taxon>
        <taxon>Sphingobacteriaceae</taxon>
        <taxon>Sphingobacterium</taxon>
    </lineage>
</organism>
<dbReference type="PROSITE" id="PS51257">
    <property type="entry name" value="PROKAR_LIPOPROTEIN"/>
    <property type="match status" value="1"/>
</dbReference>
<accession>A0A1X7K580</accession>